<dbReference type="Proteomes" id="UP000263753">
    <property type="component" value="Chromosome"/>
</dbReference>
<evidence type="ECO:0000313" key="1">
    <source>
        <dbReference type="EMBL" id="AXY56197.1"/>
    </source>
</evidence>
<protein>
    <recommendedName>
        <fullName evidence="3">Single-stranded DNA-binding protein</fullName>
    </recommendedName>
</protein>
<gene>
    <name evidence="1" type="ORF">CDG60_06185</name>
</gene>
<dbReference type="EMBL" id="CP032134">
    <property type="protein sequence ID" value="AXY56197.1"/>
    <property type="molecule type" value="Genomic_DNA"/>
</dbReference>
<dbReference type="AlphaFoldDB" id="A0A3B7LX05"/>
<proteinExistence type="predicted"/>
<dbReference type="KEGG" id="achi:CDG60_06185"/>
<name>A0A3B7LX05_9GAMM</name>
<sequence length="100" mass="10843">MQFKSTMVVLGAKSSKGEFQGRPYDSTVIFYKADLQAGDNFVGEVGEQIKWGTSANFEKIKSLDFPLVADVTMEQVSNGKTSALILLDLLPQKSASPKPA</sequence>
<dbReference type="RefSeq" id="WP_087511097.1">
    <property type="nucleotide sequence ID" value="NZ_CP032134.1"/>
</dbReference>
<organism evidence="1 2">
    <name type="scientific">Acinetobacter chinensis</name>
    <dbReference type="NCBI Taxonomy" id="2004650"/>
    <lineage>
        <taxon>Bacteria</taxon>
        <taxon>Pseudomonadati</taxon>
        <taxon>Pseudomonadota</taxon>
        <taxon>Gammaproteobacteria</taxon>
        <taxon>Moraxellales</taxon>
        <taxon>Moraxellaceae</taxon>
        <taxon>Acinetobacter</taxon>
    </lineage>
</organism>
<accession>A0A3B7LX05</accession>
<evidence type="ECO:0008006" key="3">
    <source>
        <dbReference type="Google" id="ProtNLM"/>
    </source>
</evidence>
<reference evidence="2" key="1">
    <citation type="submission" date="2018-09" db="EMBL/GenBank/DDBJ databases">
        <title>The complete genome of Acinetobacter sp. strain WCHAc010005.</title>
        <authorList>
            <person name="Hu Y."/>
            <person name="Long H."/>
            <person name="Feng Y."/>
            <person name="Zong Z."/>
        </authorList>
    </citation>
    <scope>NUCLEOTIDE SEQUENCE [LARGE SCALE GENOMIC DNA]</scope>
    <source>
        <strain evidence="2">WCHAc010005</strain>
    </source>
</reference>
<evidence type="ECO:0000313" key="2">
    <source>
        <dbReference type="Proteomes" id="UP000263753"/>
    </source>
</evidence>